<gene>
    <name evidence="4" type="ORF">MNB_SV-5-1511</name>
</gene>
<dbReference type="EMBL" id="FPKX01000055">
    <property type="protein sequence ID" value="SFZ98528.1"/>
    <property type="molecule type" value="Genomic_DNA"/>
</dbReference>
<keyword evidence="2" id="KW-0012">Acyltransferase</keyword>
<evidence type="ECO:0000259" key="3">
    <source>
        <dbReference type="PROSITE" id="PS51186"/>
    </source>
</evidence>
<dbReference type="InterPro" id="IPR051016">
    <property type="entry name" value="Diverse_Substrate_AcTransf"/>
</dbReference>
<dbReference type="CDD" id="cd04301">
    <property type="entry name" value="NAT_SF"/>
    <property type="match status" value="1"/>
</dbReference>
<dbReference type="PROSITE" id="PS51186">
    <property type="entry name" value="GNAT"/>
    <property type="match status" value="1"/>
</dbReference>
<dbReference type="GO" id="GO:0008080">
    <property type="term" value="F:N-acetyltransferase activity"/>
    <property type="evidence" value="ECO:0007669"/>
    <property type="project" value="TreeGrafter"/>
</dbReference>
<evidence type="ECO:0000256" key="2">
    <source>
        <dbReference type="ARBA" id="ARBA00023315"/>
    </source>
</evidence>
<protein>
    <submittedName>
        <fullName evidence="4">Histone acetyltransferase HPA2 and related acetyltransferases</fullName>
    </submittedName>
</protein>
<accession>A0A1W1EEU3</accession>
<sequence>MNIEIINVDYSNKKHAKDLVFLLDNYAQDPMGGNESLSKYTKDNLVDELKKIPHAFSVMAYVDDKPAGLINCFEAFSTFKCKKIINIHDLMVQLNFRGLGISQSMLEKVEEIAKEQDCCKITLEVLEGNAIARNSYTKFGFKSYELDPIMGKAMFWEKLLKY</sequence>
<dbReference type="Gene3D" id="3.40.630.30">
    <property type="match status" value="1"/>
</dbReference>
<dbReference type="Pfam" id="PF00583">
    <property type="entry name" value="Acetyltransf_1"/>
    <property type="match status" value="1"/>
</dbReference>
<dbReference type="PANTHER" id="PTHR10545:SF29">
    <property type="entry name" value="GH14572P-RELATED"/>
    <property type="match status" value="1"/>
</dbReference>
<reference evidence="4" key="1">
    <citation type="submission" date="2016-10" db="EMBL/GenBank/DDBJ databases">
        <authorList>
            <person name="de Groot N.N."/>
        </authorList>
    </citation>
    <scope>NUCLEOTIDE SEQUENCE</scope>
</reference>
<dbReference type="PANTHER" id="PTHR10545">
    <property type="entry name" value="DIAMINE N-ACETYLTRANSFERASE"/>
    <property type="match status" value="1"/>
</dbReference>
<keyword evidence="1 4" id="KW-0808">Transferase</keyword>
<dbReference type="AlphaFoldDB" id="A0A1W1EEU3"/>
<dbReference type="SUPFAM" id="SSF55729">
    <property type="entry name" value="Acyl-CoA N-acyltransferases (Nat)"/>
    <property type="match status" value="1"/>
</dbReference>
<organism evidence="4">
    <name type="scientific">hydrothermal vent metagenome</name>
    <dbReference type="NCBI Taxonomy" id="652676"/>
    <lineage>
        <taxon>unclassified sequences</taxon>
        <taxon>metagenomes</taxon>
        <taxon>ecological metagenomes</taxon>
    </lineage>
</organism>
<name>A0A1W1EEU3_9ZZZZ</name>
<feature type="domain" description="N-acetyltransferase" evidence="3">
    <location>
        <begin position="8"/>
        <end position="161"/>
    </location>
</feature>
<evidence type="ECO:0000313" key="4">
    <source>
        <dbReference type="EMBL" id="SFZ98528.1"/>
    </source>
</evidence>
<dbReference type="InterPro" id="IPR016181">
    <property type="entry name" value="Acyl_CoA_acyltransferase"/>
</dbReference>
<proteinExistence type="predicted"/>
<evidence type="ECO:0000256" key="1">
    <source>
        <dbReference type="ARBA" id="ARBA00022679"/>
    </source>
</evidence>
<dbReference type="InterPro" id="IPR000182">
    <property type="entry name" value="GNAT_dom"/>
</dbReference>